<evidence type="ECO:0000313" key="8">
    <source>
        <dbReference type="Proteomes" id="UP000198287"/>
    </source>
</evidence>
<dbReference type="GO" id="GO:0008270">
    <property type="term" value="F:zinc ion binding"/>
    <property type="evidence" value="ECO:0007669"/>
    <property type="project" value="UniProtKB-KW"/>
</dbReference>
<dbReference type="InterPro" id="IPR012337">
    <property type="entry name" value="RNaseH-like_sf"/>
</dbReference>
<evidence type="ECO:0000256" key="4">
    <source>
        <dbReference type="ARBA" id="ARBA00022833"/>
    </source>
</evidence>
<keyword evidence="3" id="KW-0863">Zinc-finger</keyword>
<evidence type="ECO:0000256" key="6">
    <source>
        <dbReference type="SAM" id="MobiDB-lite"/>
    </source>
</evidence>
<keyword evidence="2" id="KW-0479">Metal-binding</keyword>
<dbReference type="GO" id="GO:0005634">
    <property type="term" value="C:nucleus"/>
    <property type="evidence" value="ECO:0007669"/>
    <property type="project" value="UniProtKB-SubCell"/>
</dbReference>
<dbReference type="Proteomes" id="UP000198287">
    <property type="component" value="Unassembled WGS sequence"/>
</dbReference>
<name>A0A226CZ96_FOLCA</name>
<feature type="region of interest" description="Disordered" evidence="6">
    <location>
        <begin position="290"/>
        <end position="315"/>
    </location>
</feature>
<dbReference type="AlphaFoldDB" id="A0A226CZ96"/>
<dbReference type="EMBL" id="LNIX01000044">
    <property type="protein sequence ID" value="OXA38632.1"/>
    <property type="molecule type" value="Genomic_DNA"/>
</dbReference>
<evidence type="ECO:0000256" key="5">
    <source>
        <dbReference type="ARBA" id="ARBA00023242"/>
    </source>
</evidence>
<keyword evidence="8" id="KW-1185">Reference proteome</keyword>
<feature type="compositionally biased region" description="Acidic residues" evidence="6">
    <location>
        <begin position="298"/>
        <end position="315"/>
    </location>
</feature>
<dbReference type="SUPFAM" id="SSF53098">
    <property type="entry name" value="Ribonuclease H-like"/>
    <property type="match status" value="1"/>
</dbReference>
<dbReference type="InterPro" id="IPR052035">
    <property type="entry name" value="ZnF_BED_domain_contain"/>
</dbReference>
<comment type="caution">
    <text evidence="7">The sequence shown here is derived from an EMBL/GenBank/DDBJ whole genome shotgun (WGS) entry which is preliminary data.</text>
</comment>
<gene>
    <name evidence="7" type="ORF">Fcan01_26615</name>
</gene>
<dbReference type="OrthoDB" id="7881929at2759"/>
<dbReference type="PANTHER" id="PTHR46481:SF10">
    <property type="entry name" value="ZINC FINGER BED DOMAIN-CONTAINING PROTEIN 39"/>
    <property type="match status" value="1"/>
</dbReference>
<evidence type="ECO:0000313" key="7">
    <source>
        <dbReference type="EMBL" id="OXA38632.1"/>
    </source>
</evidence>
<evidence type="ECO:0000256" key="1">
    <source>
        <dbReference type="ARBA" id="ARBA00004123"/>
    </source>
</evidence>
<comment type="subcellular location">
    <subcellularLocation>
        <location evidence="1">Nucleus</location>
    </subcellularLocation>
</comment>
<dbReference type="PANTHER" id="PTHR46481">
    <property type="entry name" value="ZINC FINGER BED DOMAIN-CONTAINING PROTEIN 4"/>
    <property type="match status" value="1"/>
</dbReference>
<protein>
    <submittedName>
        <fullName evidence="7">Putative AC transposase</fullName>
    </submittedName>
</protein>
<accession>A0A226CZ96</accession>
<keyword evidence="4" id="KW-0862">Zinc</keyword>
<proteinExistence type="predicted"/>
<organism evidence="7 8">
    <name type="scientific">Folsomia candida</name>
    <name type="common">Springtail</name>
    <dbReference type="NCBI Taxonomy" id="158441"/>
    <lineage>
        <taxon>Eukaryota</taxon>
        <taxon>Metazoa</taxon>
        <taxon>Ecdysozoa</taxon>
        <taxon>Arthropoda</taxon>
        <taxon>Hexapoda</taxon>
        <taxon>Collembola</taxon>
        <taxon>Entomobryomorpha</taxon>
        <taxon>Isotomoidea</taxon>
        <taxon>Isotomidae</taxon>
        <taxon>Proisotominae</taxon>
        <taxon>Folsomia</taxon>
    </lineage>
</organism>
<evidence type="ECO:0000256" key="2">
    <source>
        <dbReference type="ARBA" id="ARBA00022723"/>
    </source>
</evidence>
<sequence length="408" mass="45796">MDDQDGHVEQSDATVNSKKSFVEVLKRKNDKTSVWLYFLKEVGGQLAKCKRKECGGKELKIAGGSTSGLIRHLLNVHKINLKETEYNCEYIIPAKKTKNIDQFFIKRRDTLATIISRMVALDGIPFSAFCTSLDLRAAIKALSLPEELPKSSSTIRQLVLEFATHIRKTRGVEITKLKEEGHKFSATCDEWTSGRNRRFLNIVIHGSDSKFWNLGLYRIHGSMTAEKCVELLSNSLSEFNLSLKDDIVSLVTDGASVMVKVGRISASYHQLCFAHGIQLAITDVLYPRPETNSGEPDSVGEDTSDFDSDDDENEFNEGFQLEDEGENKISHETVKPLITKVRKLCRSRLRKGVEAPYQPIWLDVSLFSGRNSDTANFTGSSWSNLRGCVYRRDLCEAIISGLFGIKIK</sequence>
<evidence type="ECO:0000256" key="3">
    <source>
        <dbReference type="ARBA" id="ARBA00022771"/>
    </source>
</evidence>
<reference evidence="7 8" key="1">
    <citation type="submission" date="2015-12" db="EMBL/GenBank/DDBJ databases">
        <title>The genome of Folsomia candida.</title>
        <authorList>
            <person name="Faddeeva A."/>
            <person name="Derks M.F."/>
            <person name="Anvar Y."/>
            <person name="Smit S."/>
            <person name="Van Straalen N."/>
            <person name="Roelofs D."/>
        </authorList>
    </citation>
    <scope>NUCLEOTIDE SEQUENCE [LARGE SCALE GENOMIC DNA]</scope>
    <source>
        <strain evidence="7 8">VU population</strain>
        <tissue evidence="7">Whole body</tissue>
    </source>
</reference>
<keyword evidence="5" id="KW-0539">Nucleus</keyword>